<dbReference type="InterPro" id="IPR008969">
    <property type="entry name" value="CarboxyPept-like_regulatory"/>
</dbReference>
<sequence length="264" mass="28172">MRRMAPVGALLACLSGCVMPPMGPMAEDTRAADPSGVVAQREESGVGVERGVLKGRVVSSAGRPVAGAQVVADNQLLYNSNLIVTTDTDGHYRVETDVAATFHATASLQVERDGVAYQVELRPEDDSPFAGPEGAIRNFTWKLSGAKPDGLGHYGGSVLFYLDGTDPGDPETFLQDEGVELTLTPQSPLLDGSPGEVITRRAARTPDGSGLLDVPIARYRVSATHEGRPLQVRLRGSDAYAAEIVADFSQHINSVYWIQLELKL</sequence>
<organism evidence="2 3">
    <name type="scientific">Nonomuraea corallina</name>
    <dbReference type="NCBI Taxonomy" id="2989783"/>
    <lineage>
        <taxon>Bacteria</taxon>
        <taxon>Bacillati</taxon>
        <taxon>Actinomycetota</taxon>
        <taxon>Actinomycetes</taxon>
        <taxon>Streptosporangiales</taxon>
        <taxon>Streptosporangiaceae</taxon>
        <taxon>Nonomuraea</taxon>
    </lineage>
</organism>
<dbReference type="Pfam" id="PF13620">
    <property type="entry name" value="CarboxypepD_reg"/>
    <property type="match status" value="1"/>
</dbReference>
<reference evidence="2" key="1">
    <citation type="submission" date="2022-11" db="EMBL/GenBank/DDBJ databases">
        <title>Nonomuraea corallina sp. nov., a new species of the genus Nonomuraea isolated from sea side sediment in Thai sea.</title>
        <authorList>
            <person name="Ngamcharungchit C."/>
            <person name="Matsumoto A."/>
            <person name="Suriyachadkun C."/>
            <person name="Panbangred W."/>
            <person name="Inahashi Y."/>
            <person name="Intra B."/>
        </authorList>
    </citation>
    <scope>NUCLEOTIDE SEQUENCE</scope>
    <source>
        <strain evidence="2">MCN248</strain>
    </source>
</reference>
<dbReference type="Proteomes" id="UP001144036">
    <property type="component" value="Unassembled WGS sequence"/>
</dbReference>
<evidence type="ECO:0000256" key="1">
    <source>
        <dbReference type="SAM" id="SignalP"/>
    </source>
</evidence>
<keyword evidence="3" id="KW-1185">Reference proteome</keyword>
<dbReference type="Gene3D" id="2.60.40.1120">
    <property type="entry name" value="Carboxypeptidase-like, regulatory domain"/>
    <property type="match status" value="1"/>
</dbReference>
<name>A0ABT4SNJ6_9ACTN</name>
<evidence type="ECO:0000313" key="2">
    <source>
        <dbReference type="EMBL" id="MDA0638510.1"/>
    </source>
</evidence>
<keyword evidence="1" id="KW-0732">Signal</keyword>
<dbReference type="SUPFAM" id="SSF49464">
    <property type="entry name" value="Carboxypeptidase regulatory domain-like"/>
    <property type="match status" value="1"/>
</dbReference>
<feature type="chain" id="PRO_5046901574" evidence="1">
    <location>
        <begin position="27"/>
        <end position="264"/>
    </location>
</feature>
<evidence type="ECO:0000313" key="3">
    <source>
        <dbReference type="Proteomes" id="UP001144036"/>
    </source>
</evidence>
<dbReference type="EMBL" id="JAPNNL010000244">
    <property type="protein sequence ID" value="MDA0638510.1"/>
    <property type="molecule type" value="Genomic_DNA"/>
</dbReference>
<comment type="caution">
    <text evidence="2">The sequence shown here is derived from an EMBL/GenBank/DDBJ whole genome shotgun (WGS) entry which is preliminary data.</text>
</comment>
<accession>A0ABT4SNJ6</accession>
<feature type="signal peptide" evidence="1">
    <location>
        <begin position="1"/>
        <end position="26"/>
    </location>
</feature>
<proteinExistence type="predicted"/>
<dbReference type="RefSeq" id="WP_270159452.1">
    <property type="nucleotide sequence ID" value="NZ_JAPNNL010000244.1"/>
</dbReference>
<protein>
    <submittedName>
        <fullName evidence="2">Carboxypeptidase-like regulatory domain-containing protein</fullName>
    </submittedName>
</protein>
<gene>
    <name evidence="2" type="ORF">OUY22_34320</name>
</gene>